<dbReference type="EMBL" id="FJOG01000004">
    <property type="protein sequence ID" value="CZR53835.1"/>
    <property type="molecule type" value="Genomic_DNA"/>
</dbReference>
<accession>A0A1L7WM59</accession>
<dbReference type="EC" id="2.7.1.172" evidence="1"/>
<dbReference type="OrthoDB" id="5772781at2759"/>
<evidence type="ECO:0000256" key="1">
    <source>
        <dbReference type="ARBA" id="ARBA00011961"/>
    </source>
</evidence>
<evidence type="ECO:0000256" key="2">
    <source>
        <dbReference type="ARBA" id="ARBA00048655"/>
    </source>
</evidence>
<comment type="catalytic activity">
    <reaction evidence="2">
        <text>N(6)-D-ribulosyl-L-lysyl-[protein] + ATP = N(6)-(3-O-phospho-D-ribulosyl)-L-lysyl-[protein] + ADP + H(+)</text>
        <dbReference type="Rhea" id="RHEA:48432"/>
        <dbReference type="Rhea" id="RHEA-COMP:12103"/>
        <dbReference type="Rhea" id="RHEA-COMP:12104"/>
        <dbReference type="ChEBI" id="CHEBI:15378"/>
        <dbReference type="ChEBI" id="CHEBI:30616"/>
        <dbReference type="ChEBI" id="CHEBI:90418"/>
        <dbReference type="ChEBI" id="CHEBI:90420"/>
        <dbReference type="ChEBI" id="CHEBI:456216"/>
        <dbReference type="EC" id="2.7.1.172"/>
    </reaction>
    <physiologicalReaction direction="left-to-right" evidence="2">
        <dbReference type="Rhea" id="RHEA:48433"/>
    </physiologicalReaction>
</comment>
<comment type="similarity">
    <text evidence="3">Belongs to the fructosamine kinase family.</text>
</comment>
<dbReference type="PANTHER" id="PTHR12149">
    <property type="entry name" value="FRUCTOSAMINE 3 KINASE-RELATED PROTEIN"/>
    <property type="match status" value="1"/>
</dbReference>
<dbReference type="AlphaFoldDB" id="A0A1L7WM59"/>
<evidence type="ECO:0000313" key="4">
    <source>
        <dbReference type="EMBL" id="CZR53835.1"/>
    </source>
</evidence>
<protein>
    <recommendedName>
        <fullName evidence="1">protein-ribulosamine 3-kinase</fullName>
        <ecNumber evidence="1">2.7.1.172</ecNumber>
    </recommendedName>
</protein>
<dbReference type="Pfam" id="PF03881">
    <property type="entry name" value="Fructosamin_kin"/>
    <property type="match status" value="1"/>
</dbReference>
<dbReference type="PIRSF" id="PIRSF006221">
    <property type="entry name" value="Ketosamine-3-kinase"/>
    <property type="match status" value="1"/>
</dbReference>
<keyword evidence="3" id="KW-0808">Transferase</keyword>
<proteinExistence type="inferred from homology"/>
<dbReference type="GO" id="GO:0016301">
    <property type="term" value="F:kinase activity"/>
    <property type="evidence" value="ECO:0007669"/>
    <property type="project" value="UniProtKB-UniRule"/>
</dbReference>
<dbReference type="SUPFAM" id="SSF56112">
    <property type="entry name" value="Protein kinase-like (PK-like)"/>
    <property type="match status" value="1"/>
</dbReference>
<dbReference type="Gene3D" id="3.90.1200.10">
    <property type="match status" value="1"/>
</dbReference>
<reference evidence="4 5" key="1">
    <citation type="submission" date="2016-03" db="EMBL/GenBank/DDBJ databases">
        <authorList>
            <person name="Ploux O."/>
        </authorList>
    </citation>
    <scope>NUCLEOTIDE SEQUENCE [LARGE SCALE GENOMIC DNA]</scope>
    <source>
        <strain evidence="4 5">UAMH 11012</strain>
    </source>
</reference>
<keyword evidence="5" id="KW-1185">Reference proteome</keyword>
<evidence type="ECO:0000313" key="5">
    <source>
        <dbReference type="Proteomes" id="UP000184330"/>
    </source>
</evidence>
<dbReference type="InterPro" id="IPR011009">
    <property type="entry name" value="Kinase-like_dom_sf"/>
</dbReference>
<name>A0A1L7WM59_9HELO</name>
<dbReference type="InterPro" id="IPR016477">
    <property type="entry name" value="Fructo-/Ketosamine-3-kinase"/>
</dbReference>
<dbReference type="PANTHER" id="PTHR12149:SF8">
    <property type="entry name" value="PROTEIN-RIBULOSAMINE 3-KINASE"/>
    <property type="match status" value="1"/>
</dbReference>
<dbReference type="GO" id="GO:0102193">
    <property type="term" value="F:protein-ribulosamine 3-kinase activity"/>
    <property type="evidence" value="ECO:0007669"/>
    <property type="project" value="UniProtKB-EC"/>
</dbReference>
<sequence>MAPKIDPAILKALSLDAATTTITTHGGSGFASTFKLSTKDSDGNEKLYFVKMGKGKDSEVMFAGEHTSLNAIHSTVPSLCPVSHAHGNLSSGNGSFLATDFLNLSASGSSGSGQSLAQKLAKLHSTPAPVPEGYEEPQFGFPVPTCCGDTQQDNSYRSSWAEFYADCRLRHILKCAEKNNGKDSELDNLVEKTALTVVPRLLKDGYLKGPDGRSIKPVTSPSFSHGIFTHPTPPPPPQVVIHGDLWSGNHGRGTIDKGGLIQKYGDGG</sequence>
<evidence type="ECO:0000256" key="3">
    <source>
        <dbReference type="PIRNR" id="PIRNR006221"/>
    </source>
</evidence>
<keyword evidence="3 4" id="KW-0418">Kinase</keyword>
<organism evidence="4 5">
    <name type="scientific">Phialocephala subalpina</name>
    <dbReference type="NCBI Taxonomy" id="576137"/>
    <lineage>
        <taxon>Eukaryota</taxon>
        <taxon>Fungi</taxon>
        <taxon>Dikarya</taxon>
        <taxon>Ascomycota</taxon>
        <taxon>Pezizomycotina</taxon>
        <taxon>Leotiomycetes</taxon>
        <taxon>Helotiales</taxon>
        <taxon>Mollisiaceae</taxon>
        <taxon>Phialocephala</taxon>
        <taxon>Phialocephala fortinii species complex</taxon>
    </lineage>
</organism>
<dbReference type="Proteomes" id="UP000184330">
    <property type="component" value="Unassembled WGS sequence"/>
</dbReference>
<gene>
    <name evidence="4" type="ORF">PAC_03717</name>
</gene>